<dbReference type="Proteomes" id="UP001196413">
    <property type="component" value="Unassembled WGS sequence"/>
</dbReference>
<proteinExistence type="predicted"/>
<reference evidence="3" key="1">
    <citation type="submission" date="2021-06" db="EMBL/GenBank/DDBJ databases">
        <title>Parelaphostrongylus tenuis whole genome reference sequence.</title>
        <authorList>
            <person name="Garwood T.J."/>
            <person name="Larsen P.A."/>
            <person name="Fountain-Jones N.M."/>
            <person name="Garbe J.R."/>
            <person name="Macchietto M.G."/>
            <person name="Kania S.A."/>
            <person name="Gerhold R.W."/>
            <person name="Richards J.E."/>
            <person name="Wolf T.M."/>
        </authorList>
    </citation>
    <scope>NUCLEOTIDE SEQUENCE</scope>
    <source>
        <strain evidence="3">MNPRO001-30</strain>
        <tissue evidence="3">Meninges</tissue>
    </source>
</reference>
<keyword evidence="1" id="KW-0732">Signal</keyword>
<feature type="chain" id="PRO_5041896938" description="SCP domain-containing protein" evidence="1">
    <location>
        <begin position="21"/>
        <end position="333"/>
    </location>
</feature>
<dbReference type="EMBL" id="JAHQIW010004845">
    <property type="protein sequence ID" value="KAJ1363997.1"/>
    <property type="molecule type" value="Genomic_DNA"/>
</dbReference>
<accession>A0AAD5N7R1</accession>
<dbReference type="InterPro" id="IPR035940">
    <property type="entry name" value="CAP_sf"/>
</dbReference>
<gene>
    <name evidence="3" type="ORF">KIN20_023979</name>
</gene>
<name>A0AAD5N7R1_PARTN</name>
<feature type="signal peptide" evidence="1">
    <location>
        <begin position="1"/>
        <end position="20"/>
    </location>
</feature>
<dbReference type="Pfam" id="PF00188">
    <property type="entry name" value="CAP"/>
    <property type="match status" value="1"/>
</dbReference>
<sequence length="333" mass="36297">MSQAASVLVLFGVLLHHVFSGGPFEPPFGCQGLKLSEQNRTETLNLINRMRSKVALGQFRAQNILSSASNMDKMAWNCELEKLAEEVVAKCRKNLPPIGRKYGRNYLLFGPSSTVYQRQFPLQSAMKQWSAISNLAWPASNIFNGNLALRPFANIIRAKTVSVGCSADKCRGRSAVACVFSSPNVRRRSKVYISETPCQDDHQEVALGLHNNFRSLVTRGLARNAEHAGENAPPSSRMDLMEYDCHAEQVAHNHILSCNGQPAPPTSRPGYSENVHVLSTTATDVLGAIQNAIGMFTNELGGNGIPSNMLFTSSCCSAYAENGDKSQQGSLGY</sequence>
<evidence type="ECO:0000259" key="2">
    <source>
        <dbReference type="SMART" id="SM00198"/>
    </source>
</evidence>
<dbReference type="SUPFAM" id="SSF55797">
    <property type="entry name" value="PR-1-like"/>
    <property type="match status" value="2"/>
</dbReference>
<comment type="caution">
    <text evidence="3">The sequence shown here is derived from an EMBL/GenBank/DDBJ whole genome shotgun (WGS) entry which is preliminary data.</text>
</comment>
<evidence type="ECO:0000313" key="4">
    <source>
        <dbReference type="Proteomes" id="UP001196413"/>
    </source>
</evidence>
<evidence type="ECO:0000313" key="3">
    <source>
        <dbReference type="EMBL" id="KAJ1363997.1"/>
    </source>
</evidence>
<protein>
    <recommendedName>
        <fullName evidence="2">SCP domain-containing protein</fullName>
    </recommendedName>
</protein>
<evidence type="ECO:0000256" key="1">
    <source>
        <dbReference type="SAM" id="SignalP"/>
    </source>
</evidence>
<keyword evidence="4" id="KW-1185">Reference proteome</keyword>
<organism evidence="3 4">
    <name type="scientific">Parelaphostrongylus tenuis</name>
    <name type="common">Meningeal worm</name>
    <dbReference type="NCBI Taxonomy" id="148309"/>
    <lineage>
        <taxon>Eukaryota</taxon>
        <taxon>Metazoa</taxon>
        <taxon>Ecdysozoa</taxon>
        <taxon>Nematoda</taxon>
        <taxon>Chromadorea</taxon>
        <taxon>Rhabditida</taxon>
        <taxon>Rhabditina</taxon>
        <taxon>Rhabditomorpha</taxon>
        <taxon>Strongyloidea</taxon>
        <taxon>Metastrongylidae</taxon>
        <taxon>Parelaphostrongylus</taxon>
    </lineage>
</organism>
<dbReference type="AlphaFoldDB" id="A0AAD5N7R1"/>
<dbReference type="SMART" id="SM00198">
    <property type="entry name" value="SCP"/>
    <property type="match status" value="1"/>
</dbReference>
<dbReference type="InterPro" id="IPR014044">
    <property type="entry name" value="CAP_dom"/>
</dbReference>
<feature type="domain" description="SCP" evidence="2">
    <location>
        <begin position="38"/>
        <end position="187"/>
    </location>
</feature>
<dbReference type="CDD" id="cd05380">
    <property type="entry name" value="CAP_euk"/>
    <property type="match status" value="2"/>
</dbReference>
<dbReference type="Gene3D" id="3.40.33.10">
    <property type="entry name" value="CAP"/>
    <property type="match status" value="2"/>
</dbReference>